<evidence type="ECO:0000256" key="1">
    <source>
        <dbReference type="ARBA" id="ARBA00023180"/>
    </source>
</evidence>
<dbReference type="InterPro" id="IPR003597">
    <property type="entry name" value="Ig_C1-set"/>
</dbReference>
<dbReference type="PROSITE" id="PS51257">
    <property type="entry name" value="PROKAR_LIPOPROTEIN"/>
    <property type="match status" value="1"/>
</dbReference>
<dbReference type="Gene3D" id="2.60.40.10">
    <property type="entry name" value="Immunoglobulins"/>
    <property type="match status" value="1"/>
</dbReference>
<gene>
    <name evidence="5" type="primary">LOC114031129</name>
</gene>
<reference evidence="5" key="2">
    <citation type="submission" date="2025-08" db="UniProtKB">
        <authorList>
            <consortium name="Ensembl"/>
        </authorList>
    </citation>
    <scope>IDENTIFICATION</scope>
</reference>
<dbReference type="GO" id="GO:0005615">
    <property type="term" value="C:extracellular space"/>
    <property type="evidence" value="ECO:0007669"/>
    <property type="project" value="TreeGrafter"/>
</dbReference>
<dbReference type="InterPro" id="IPR013783">
    <property type="entry name" value="Ig-like_fold"/>
</dbReference>
<dbReference type="STRING" id="29139.ENSVURP00010016148"/>
<dbReference type="InterPro" id="IPR011162">
    <property type="entry name" value="MHC_I/II-like_Ag-recog"/>
</dbReference>
<dbReference type="Proteomes" id="UP000314987">
    <property type="component" value="Unassembled WGS sequence"/>
</dbReference>
<dbReference type="OMA" id="MRENVPP"/>
<keyword evidence="2" id="KW-1133">Transmembrane helix</keyword>
<feature type="signal peptide" evidence="3">
    <location>
        <begin position="1"/>
        <end position="27"/>
    </location>
</feature>
<reference evidence="6" key="1">
    <citation type="submission" date="2018-12" db="EMBL/GenBank/DDBJ databases">
        <authorList>
            <person name="Yazar S."/>
        </authorList>
    </citation>
    <scope>NUCLEOTIDE SEQUENCE [LARGE SCALE GENOMIC DNA]</scope>
</reference>
<name>A0A4X2KWW0_VOMUR</name>
<dbReference type="InterPro" id="IPR003006">
    <property type="entry name" value="Ig/MHC_CS"/>
</dbReference>
<dbReference type="GeneID" id="114031129"/>
<dbReference type="InterPro" id="IPR037055">
    <property type="entry name" value="MHC_I-like_Ag-recog_sf"/>
</dbReference>
<dbReference type="Gene3D" id="3.30.500.10">
    <property type="entry name" value="MHC class I-like antigen recognition-like"/>
    <property type="match status" value="1"/>
</dbReference>
<dbReference type="RefSeq" id="XP_027701949.1">
    <property type="nucleotide sequence ID" value="XM_027846148.1"/>
</dbReference>
<feature type="transmembrane region" description="Helical" evidence="2">
    <location>
        <begin position="307"/>
        <end position="330"/>
    </location>
</feature>
<dbReference type="PANTHER" id="PTHR16675:SF67">
    <property type="entry name" value="IG-LIKE DOMAIN-CONTAINING PROTEIN"/>
    <property type="match status" value="1"/>
</dbReference>
<keyword evidence="3" id="KW-0732">Signal</keyword>
<dbReference type="InterPro" id="IPR050208">
    <property type="entry name" value="MHC_class-I_related"/>
</dbReference>
<dbReference type="Pfam" id="PF07654">
    <property type="entry name" value="C1-set"/>
    <property type="match status" value="1"/>
</dbReference>
<accession>A0A4X2KWW0</accession>
<organism evidence="5 6">
    <name type="scientific">Vombatus ursinus</name>
    <name type="common">Common wombat</name>
    <dbReference type="NCBI Taxonomy" id="29139"/>
    <lineage>
        <taxon>Eukaryota</taxon>
        <taxon>Metazoa</taxon>
        <taxon>Chordata</taxon>
        <taxon>Craniata</taxon>
        <taxon>Vertebrata</taxon>
        <taxon>Euteleostomi</taxon>
        <taxon>Mammalia</taxon>
        <taxon>Metatheria</taxon>
        <taxon>Diprotodontia</taxon>
        <taxon>Vombatidae</taxon>
        <taxon>Vombatus</taxon>
    </lineage>
</organism>
<evidence type="ECO:0000259" key="4">
    <source>
        <dbReference type="PROSITE" id="PS50835"/>
    </source>
</evidence>
<evidence type="ECO:0000313" key="5">
    <source>
        <dbReference type="Ensembl" id="ENSVURP00010016148.1"/>
    </source>
</evidence>
<dbReference type="Ensembl" id="ENSVURT00010018355.1">
    <property type="protein sequence ID" value="ENSVURP00010016148.1"/>
    <property type="gene ID" value="ENSVURG00010012376.1"/>
</dbReference>
<dbReference type="Pfam" id="PF00129">
    <property type="entry name" value="MHC_I"/>
    <property type="match status" value="1"/>
</dbReference>
<keyword evidence="1" id="KW-0325">Glycoprotein</keyword>
<dbReference type="SMART" id="SM00407">
    <property type="entry name" value="IGc1"/>
    <property type="match status" value="1"/>
</dbReference>
<dbReference type="PANTHER" id="PTHR16675">
    <property type="entry name" value="MHC CLASS I-RELATED"/>
    <property type="match status" value="1"/>
</dbReference>
<feature type="domain" description="Ig-like" evidence="4">
    <location>
        <begin position="206"/>
        <end position="286"/>
    </location>
</feature>
<protein>
    <recommendedName>
        <fullName evidence="4">Ig-like domain-containing protein</fullName>
    </recommendedName>
</protein>
<dbReference type="PROSITE" id="PS50835">
    <property type="entry name" value="IG_LIKE"/>
    <property type="match status" value="1"/>
</dbReference>
<keyword evidence="6" id="KW-1185">Reference proteome</keyword>
<dbReference type="InterPro" id="IPR011161">
    <property type="entry name" value="MHC_I-like_Ag-recog"/>
</dbReference>
<dbReference type="SUPFAM" id="SSF48726">
    <property type="entry name" value="Immunoglobulin"/>
    <property type="match status" value="1"/>
</dbReference>
<dbReference type="AlphaFoldDB" id="A0A4X2KWW0"/>
<dbReference type="PROSITE" id="PS00290">
    <property type="entry name" value="IG_MHC"/>
    <property type="match status" value="1"/>
</dbReference>
<dbReference type="FunFam" id="2.60.40.10:FF:002056">
    <property type="entry name" value="MHC class I antigen"/>
    <property type="match status" value="1"/>
</dbReference>
<feature type="chain" id="PRO_5021439429" description="Ig-like domain-containing protein" evidence="3">
    <location>
        <begin position="28"/>
        <end position="354"/>
    </location>
</feature>
<evidence type="ECO:0000256" key="2">
    <source>
        <dbReference type="SAM" id="Phobius"/>
    </source>
</evidence>
<evidence type="ECO:0000256" key="3">
    <source>
        <dbReference type="SAM" id="SignalP"/>
    </source>
</evidence>
<dbReference type="GeneTree" id="ENSGT01120000271825"/>
<reference evidence="5" key="3">
    <citation type="submission" date="2025-09" db="UniProtKB">
        <authorList>
            <consortium name="Ensembl"/>
        </authorList>
    </citation>
    <scope>IDENTIFICATION</scope>
</reference>
<dbReference type="GO" id="GO:0009897">
    <property type="term" value="C:external side of plasma membrane"/>
    <property type="evidence" value="ECO:0007669"/>
    <property type="project" value="TreeGrafter"/>
</dbReference>
<dbReference type="SUPFAM" id="SSF54452">
    <property type="entry name" value="MHC antigen-recognition domain"/>
    <property type="match status" value="1"/>
</dbReference>
<evidence type="ECO:0000313" key="6">
    <source>
        <dbReference type="Proteomes" id="UP000314987"/>
    </source>
</evidence>
<dbReference type="InterPro" id="IPR007110">
    <property type="entry name" value="Ig-like_dom"/>
</dbReference>
<dbReference type="OrthoDB" id="8890485at2759"/>
<sequence>MASEKREKSLFTWMLILGCFAVRITQAAYHSHDFHFTAIGTRRSLLSLTVISSVDDVQLCYYNKQNQQVVMKKPWMYQALGAKEIEQKQKKLISLEKSFIWAFKNFIKNETNSEKNHTLQVFVDCALDKDIQVSKHFQFALDGEDFCRLDEQLGHWVAMKPEAQRFKPLWDNAFWNKLVEHYVQEDCIDGMKKILQYSSMRENVPPDVTVSRHDAPDGRVTLFCRATGFYPRSIMLHWERDGALGVWGQESSSGTLPNADATFYLQVTLELPLNDPGTGYTCVVEHRELETPGIFPVPGKPSTERPWAMVLSITAVIILVLSCAGTFITWKKRKTGMSSHLEGPSPSPPEIPLQ</sequence>
<keyword evidence="2" id="KW-0812">Transmembrane</keyword>
<dbReference type="FunFam" id="3.30.500.10:FF:000007">
    <property type="entry name" value="Major histocompatibility complex class I LDA"/>
    <property type="match status" value="1"/>
</dbReference>
<dbReference type="InterPro" id="IPR036179">
    <property type="entry name" value="Ig-like_dom_sf"/>
</dbReference>
<dbReference type="GO" id="GO:0006955">
    <property type="term" value="P:immune response"/>
    <property type="evidence" value="ECO:0007669"/>
    <property type="project" value="TreeGrafter"/>
</dbReference>
<keyword evidence="2" id="KW-0472">Membrane</keyword>
<proteinExistence type="predicted"/>